<evidence type="ECO:0000313" key="3">
    <source>
        <dbReference type="Proteomes" id="UP000185783"/>
    </source>
</evidence>
<evidence type="ECO:0000256" key="1">
    <source>
        <dbReference type="SAM" id="Phobius"/>
    </source>
</evidence>
<dbReference type="SUPFAM" id="SSF82693">
    <property type="entry name" value="Multidrug efflux transporter AcrB pore domain, PN1, PN2, PC1 and PC2 subdomains"/>
    <property type="match status" value="4"/>
</dbReference>
<reference evidence="2 3" key="1">
    <citation type="submission" date="2016-03" db="EMBL/GenBank/DDBJ databases">
        <title>Genome sequence of Nesiotobacter sp. nov., a moderately halophilic alphaproteobacterium isolated from the Yellow Sea, China.</title>
        <authorList>
            <person name="Zhang G."/>
            <person name="Zhang R."/>
        </authorList>
    </citation>
    <scope>NUCLEOTIDE SEQUENCE [LARGE SCALE GENOMIC DNA]</scope>
    <source>
        <strain evidence="2 3">WB1-6</strain>
    </source>
</reference>
<sequence length="1049" mass="112113">MNKPSSSPDKALYSGIYALCVRRPVLAIVLNLILVVAGVAALLGVEIREMPNVDRPVISITTTYKGSPPEVVDAEITSVVEEAVARTSGVLSISSTSSYGRSRVTVEFNDSVDLGEAANDIRDAVGSAARDLPEDADTPVVVKADADAEPVMRATVTSSQMLIEDLSALTEDVIVDRIAAVPGVASVDVYGSREPIFKVALDMTALSSRGLTPQDLRDVLSELAMDTSGGALETTYQELYVRADSDIETADDIANAKINATTRVKDVAIVTYGPDDAASGAFINGARAIGFGIVRAASSNTIEISQGVRAVIDELRQQLPDHVSINITSDDAVFIESAITEVVFSLLLATVIVIAIILVFLRSWRVTLIPAVTVPVALTGAVVGIWLVGFSMNILTLLALLLATGMVVDDAIVVLENITKRIHKGEGARAAAILGTKEVFFAVISTTATLAAVFIPISFLSGSVGKLFSEFGFVLAICVGLSSFVALTLAPMMASRLLKPLKPNEAEFSPIWAPVTWIGERLAALYERILAVALKVPALVVIISIGFGALGWQFYNSLPEELTPLEDRAIVLMFARTPQGSSLDYTRSKLSEIEDIARSYVDSGEAQALMTIAGIRNSKNTGFLIMPLQGWSDRDRSQQAIVAEMNQALRQLKGIDIFLIQPNTLGIRGAGEGLSFALTGTNYDVLAKGAQDLTYALQSELGDKIGRANIDYETTQPQLLFSVDRERAKDLGLSPQIVTATLRMLLEGSEVAELFVEDDSIPLIMEAGATPLRSTRDLENLFVKASDRIMVPMSSIVSVSEEAVAPSLTRERQQRAVPISIGLAEGYDLSHAIEDLQRIGDEVLPSEVSITLLSEAAVLEQTSSNILITFGFAILIVFLVLSAQFESFISAIVILSTVPFGLAAAIFAIALTGGSLNVYSQIGMVLLVGIMAKNGILLVEFANQLREQGNDVRQAIHQACLQRLRPVMMTVISTVLGGVPLVLAFGAGAEARMELGWVMVGGLGFATFATLFVTPAAYLLLARFSKPRHHHLSRVHEEMLAAQVPKADG</sequence>
<feature type="transmembrane region" description="Helical" evidence="1">
    <location>
        <begin position="471"/>
        <end position="494"/>
    </location>
</feature>
<dbReference type="AlphaFoldDB" id="A0A1U7JEG9"/>
<keyword evidence="1" id="KW-0472">Membrane</keyword>
<organism evidence="2 3">
    <name type="scientific">Pseudovibrio exalbescens</name>
    <dbReference type="NCBI Taxonomy" id="197461"/>
    <lineage>
        <taxon>Bacteria</taxon>
        <taxon>Pseudomonadati</taxon>
        <taxon>Pseudomonadota</taxon>
        <taxon>Alphaproteobacteria</taxon>
        <taxon>Hyphomicrobiales</taxon>
        <taxon>Stappiaceae</taxon>
        <taxon>Pseudovibrio</taxon>
    </lineage>
</organism>
<keyword evidence="1" id="KW-0812">Transmembrane</keyword>
<dbReference type="PANTHER" id="PTHR32063:SF14">
    <property type="entry name" value="BLL4319 PROTEIN"/>
    <property type="match status" value="1"/>
</dbReference>
<dbReference type="EMBL" id="LVVZ01000022">
    <property type="protein sequence ID" value="OKL43041.1"/>
    <property type="molecule type" value="Genomic_DNA"/>
</dbReference>
<feature type="transmembrane region" description="Helical" evidence="1">
    <location>
        <begin position="25"/>
        <end position="45"/>
    </location>
</feature>
<evidence type="ECO:0000313" key="2">
    <source>
        <dbReference type="EMBL" id="OKL43041.1"/>
    </source>
</evidence>
<dbReference type="Gene3D" id="1.20.1640.10">
    <property type="entry name" value="Multidrug efflux transporter AcrB transmembrane domain"/>
    <property type="match status" value="2"/>
</dbReference>
<dbReference type="Gene3D" id="3.30.70.1430">
    <property type="entry name" value="Multidrug efflux transporter AcrB pore domain"/>
    <property type="match status" value="2"/>
</dbReference>
<dbReference type="InterPro" id="IPR001036">
    <property type="entry name" value="Acrflvin-R"/>
</dbReference>
<keyword evidence="1" id="KW-1133">Transmembrane helix</keyword>
<keyword evidence="3" id="KW-1185">Reference proteome</keyword>
<gene>
    <name evidence="2" type="ORF">A3843_14985</name>
</gene>
<protein>
    <submittedName>
        <fullName evidence="2">Multidrug transporter AcrB</fullName>
    </submittedName>
</protein>
<dbReference type="Gene3D" id="3.30.70.1440">
    <property type="entry name" value="Multidrug efflux transporter AcrB pore domain"/>
    <property type="match status" value="1"/>
</dbReference>
<feature type="transmembrane region" description="Helical" evidence="1">
    <location>
        <begin position="863"/>
        <end position="881"/>
    </location>
</feature>
<dbReference type="SUPFAM" id="SSF82714">
    <property type="entry name" value="Multidrug efflux transporter AcrB TolC docking domain, DN and DC subdomains"/>
    <property type="match status" value="2"/>
</dbReference>
<dbReference type="Gene3D" id="3.30.70.1320">
    <property type="entry name" value="Multidrug efflux transporter AcrB pore domain like"/>
    <property type="match status" value="1"/>
</dbReference>
<dbReference type="GO" id="GO:0042910">
    <property type="term" value="F:xenobiotic transmembrane transporter activity"/>
    <property type="evidence" value="ECO:0007669"/>
    <property type="project" value="TreeGrafter"/>
</dbReference>
<feature type="transmembrane region" description="Helical" evidence="1">
    <location>
        <begin position="342"/>
        <end position="361"/>
    </location>
</feature>
<dbReference type="Pfam" id="PF00873">
    <property type="entry name" value="ACR_tran"/>
    <property type="match status" value="1"/>
</dbReference>
<proteinExistence type="predicted"/>
<feature type="transmembrane region" description="Helical" evidence="1">
    <location>
        <begin position="529"/>
        <end position="555"/>
    </location>
</feature>
<feature type="transmembrane region" description="Helical" evidence="1">
    <location>
        <begin position="368"/>
        <end position="388"/>
    </location>
</feature>
<name>A0A1U7JEG9_9HYPH</name>
<dbReference type="PANTHER" id="PTHR32063">
    <property type="match status" value="1"/>
</dbReference>
<dbReference type="InterPro" id="IPR027463">
    <property type="entry name" value="AcrB_DN_DC_subdom"/>
</dbReference>
<feature type="transmembrane region" description="Helical" evidence="1">
    <location>
        <begin position="967"/>
        <end position="989"/>
    </location>
</feature>
<feature type="transmembrane region" description="Helical" evidence="1">
    <location>
        <begin position="394"/>
        <end position="418"/>
    </location>
</feature>
<dbReference type="Proteomes" id="UP000185783">
    <property type="component" value="Unassembled WGS sequence"/>
</dbReference>
<dbReference type="Gene3D" id="3.30.2090.10">
    <property type="entry name" value="Multidrug efflux transporter AcrB TolC docking domain, DN and DC subdomains"/>
    <property type="match status" value="2"/>
</dbReference>
<feature type="transmembrane region" description="Helical" evidence="1">
    <location>
        <begin position="918"/>
        <end position="939"/>
    </location>
</feature>
<comment type="caution">
    <text evidence="2">The sequence shown here is derived from an EMBL/GenBank/DDBJ whole genome shotgun (WGS) entry which is preliminary data.</text>
</comment>
<dbReference type="RefSeq" id="WP_028482829.1">
    <property type="nucleotide sequence ID" value="NZ_LVVZ01000022.1"/>
</dbReference>
<feature type="transmembrane region" description="Helical" evidence="1">
    <location>
        <begin position="995"/>
        <end position="1021"/>
    </location>
</feature>
<dbReference type="STRING" id="197461.A3843_14985"/>
<feature type="transmembrane region" description="Helical" evidence="1">
    <location>
        <begin position="439"/>
        <end position="459"/>
    </location>
</feature>
<feature type="transmembrane region" description="Helical" evidence="1">
    <location>
        <begin position="888"/>
        <end position="912"/>
    </location>
</feature>
<dbReference type="GO" id="GO:0005886">
    <property type="term" value="C:plasma membrane"/>
    <property type="evidence" value="ECO:0007669"/>
    <property type="project" value="TreeGrafter"/>
</dbReference>
<dbReference type="PRINTS" id="PR00702">
    <property type="entry name" value="ACRIFLAVINRP"/>
</dbReference>
<accession>A0A1U7JEG9</accession>
<dbReference type="SUPFAM" id="SSF82866">
    <property type="entry name" value="Multidrug efflux transporter AcrB transmembrane domain"/>
    <property type="match status" value="2"/>
</dbReference>